<feature type="transmembrane region" description="Helical" evidence="1">
    <location>
        <begin position="118"/>
        <end position="140"/>
    </location>
</feature>
<keyword evidence="2" id="KW-1185">Reference proteome</keyword>
<keyword evidence="1" id="KW-0812">Transmembrane</keyword>
<feature type="transmembrane region" description="Helical" evidence="1">
    <location>
        <begin position="58"/>
        <end position="77"/>
    </location>
</feature>
<name>A0A1I7TKM2_9PELO</name>
<evidence type="ECO:0000313" key="2">
    <source>
        <dbReference type="Proteomes" id="UP000095282"/>
    </source>
</evidence>
<organism evidence="2 3">
    <name type="scientific">Caenorhabditis tropicalis</name>
    <dbReference type="NCBI Taxonomy" id="1561998"/>
    <lineage>
        <taxon>Eukaryota</taxon>
        <taxon>Metazoa</taxon>
        <taxon>Ecdysozoa</taxon>
        <taxon>Nematoda</taxon>
        <taxon>Chromadorea</taxon>
        <taxon>Rhabditida</taxon>
        <taxon>Rhabditina</taxon>
        <taxon>Rhabditomorpha</taxon>
        <taxon>Rhabditoidea</taxon>
        <taxon>Rhabditidae</taxon>
        <taxon>Peloderinae</taxon>
        <taxon>Caenorhabditis</taxon>
    </lineage>
</organism>
<dbReference type="AlphaFoldDB" id="A0A1I7TKM2"/>
<dbReference type="WBParaSite" id="Csp11.Scaffold627.g6842.t1">
    <property type="protein sequence ID" value="Csp11.Scaffold627.g6842.t1"/>
    <property type="gene ID" value="Csp11.Scaffold627.g6842"/>
</dbReference>
<keyword evidence="1" id="KW-1133">Transmembrane helix</keyword>
<evidence type="ECO:0000313" key="3">
    <source>
        <dbReference type="WBParaSite" id="Csp11.Scaffold627.g6842.t1"/>
    </source>
</evidence>
<proteinExistence type="predicted"/>
<protein>
    <submittedName>
        <fullName evidence="3">Transmembrane protein</fullName>
    </submittedName>
</protein>
<keyword evidence="1" id="KW-0472">Membrane</keyword>
<reference evidence="3" key="1">
    <citation type="submission" date="2016-11" db="UniProtKB">
        <authorList>
            <consortium name="WormBaseParasite"/>
        </authorList>
    </citation>
    <scope>IDENTIFICATION</scope>
</reference>
<accession>A0A1I7TKM2</accession>
<evidence type="ECO:0000256" key="1">
    <source>
        <dbReference type="SAM" id="Phobius"/>
    </source>
</evidence>
<sequence>MFLQLVEAIVGVGLLAYGLLEMRSNPVWWAYAPIYMLAAALAVVQLPRNSTWRTLSSLSIVVGGVYTSFLLWTFTSIESSPTISLKETKNIPPLGLGIFLISFVRLTKDKITQPVHYIRSSIILFFAIVSFYGFITYFPFSA</sequence>
<feature type="transmembrane region" description="Helical" evidence="1">
    <location>
        <begin position="89"/>
        <end position="106"/>
    </location>
</feature>
<feature type="transmembrane region" description="Helical" evidence="1">
    <location>
        <begin position="28"/>
        <end position="46"/>
    </location>
</feature>
<dbReference type="Proteomes" id="UP000095282">
    <property type="component" value="Unplaced"/>
</dbReference>
<dbReference type="eggNOG" id="ENOG502SZXP">
    <property type="taxonomic scope" value="Eukaryota"/>
</dbReference>